<comment type="caution">
    <text evidence="1">The sequence shown here is derived from an EMBL/GenBank/DDBJ whole genome shotgun (WGS) entry which is preliminary data.</text>
</comment>
<evidence type="ECO:0000313" key="1">
    <source>
        <dbReference type="EMBL" id="KAK2624999.1"/>
    </source>
</evidence>
<dbReference type="SUPFAM" id="SSF54695">
    <property type="entry name" value="POZ domain"/>
    <property type="match status" value="1"/>
</dbReference>
<sequence length="385" mass="43133">MEMEVELMTFDPDGDLLLRLIYPSESASAESDQAATPDVDDWRSISSHTRSILTSSAMSNASTVIEYCDSFLVPPRVVDMRVSSKHLMLASPVFKAKLLEGRWEARKMEPGDIATLLLPGDDPTIFEILLNIIHGRVRMVPSQVTVDTLEGLAVLVAKYQMLEVVEFYVRAWVPKLKRKLPRTLTPGLIPWLCIAWVFQLPPEFNHVTRIAQLEACGPLVHDDGNSLPIPVHVIDEIEIQRRKGIEKLLSCIKRIIETYDGTKVVCKNNFNDAAEAKRYACDGLILGTLLKSASSAGLWPLPEAPFLGRSIRNTAEQIRSLSIMALCDSTFTKYPRIVPLPAHGWLGWIQERCDAIEKGLQGLNFELHSIQHAISTMQRSLLRQV</sequence>
<keyword evidence="2" id="KW-1185">Reference proteome</keyword>
<evidence type="ECO:0000313" key="2">
    <source>
        <dbReference type="Proteomes" id="UP001285354"/>
    </source>
</evidence>
<dbReference type="InterPro" id="IPR011333">
    <property type="entry name" value="SKP1/BTB/POZ_sf"/>
</dbReference>
<reference evidence="1" key="1">
    <citation type="submission" date="2023-06" db="EMBL/GenBank/DDBJ databases">
        <title>Draft genome of Marssonina rosae.</title>
        <authorList>
            <person name="Cheng Q."/>
        </authorList>
    </citation>
    <scope>NUCLEOTIDE SEQUENCE</scope>
    <source>
        <strain evidence="1">R4</strain>
    </source>
</reference>
<organism evidence="1 2">
    <name type="scientific">Diplocarpon rosae</name>
    <dbReference type="NCBI Taxonomy" id="946125"/>
    <lineage>
        <taxon>Eukaryota</taxon>
        <taxon>Fungi</taxon>
        <taxon>Dikarya</taxon>
        <taxon>Ascomycota</taxon>
        <taxon>Pezizomycotina</taxon>
        <taxon>Leotiomycetes</taxon>
        <taxon>Helotiales</taxon>
        <taxon>Drepanopezizaceae</taxon>
        <taxon>Diplocarpon</taxon>
    </lineage>
</organism>
<name>A0AAD9SY06_9HELO</name>
<gene>
    <name evidence="1" type="ORF">QTJ16_005368</name>
</gene>
<dbReference type="AlphaFoldDB" id="A0AAD9SY06"/>
<proteinExistence type="predicted"/>
<protein>
    <recommendedName>
        <fullName evidence="3">BTB domain-containing protein</fullName>
    </recommendedName>
</protein>
<dbReference type="EMBL" id="JAUBYV010000008">
    <property type="protein sequence ID" value="KAK2624999.1"/>
    <property type="molecule type" value="Genomic_DNA"/>
</dbReference>
<evidence type="ECO:0008006" key="3">
    <source>
        <dbReference type="Google" id="ProtNLM"/>
    </source>
</evidence>
<accession>A0AAD9SY06</accession>
<dbReference type="Gene3D" id="3.30.710.10">
    <property type="entry name" value="Potassium Channel Kv1.1, Chain A"/>
    <property type="match status" value="1"/>
</dbReference>
<dbReference type="Proteomes" id="UP001285354">
    <property type="component" value="Unassembled WGS sequence"/>
</dbReference>